<keyword evidence="3" id="KW-0862">Zinc</keyword>
<evidence type="ECO:0000259" key="6">
    <source>
        <dbReference type="PROSITE" id="PS50199"/>
    </source>
</evidence>
<accession>A0A4C1SV93</accession>
<evidence type="ECO:0000256" key="3">
    <source>
        <dbReference type="ARBA" id="ARBA00022833"/>
    </source>
</evidence>
<evidence type="ECO:0000256" key="1">
    <source>
        <dbReference type="ARBA" id="ARBA00022723"/>
    </source>
</evidence>
<keyword evidence="8" id="KW-1185">Reference proteome</keyword>
<feature type="region of interest" description="Disordered" evidence="5">
    <location>
        <begin position="40"/>
        <end position="59"/>
    </location>
</feature>
<evidence type="ECO:0000313" key="7">
    <source>
        <dbReference type="EMBL" id="GBP05140.1"/>
    </source>
</evidence>
<dbReference type="EMBL" id="BGZK01000016">
    <property type="protein sequence ID" value="GBP05140.1"/>
    <property type="molecule type" value="Genomic_DNA"/>
</dbReference>
<feature type="domain" description="RanBP2-type" evidence="6">
    <location>
        <begin position="1"/>
        <end position="35"/>
    </location>
</feature>
<evidence type="ECO:0000313" key="8">
    <source>
        <dbReference type="Proteomes" id="UP000299102"/>
    </source>
</evidence>
<dbReference type="InterPro" id="IPR001876">
    <property type="entry name" value="Znf_RanBP2"/>
</dbReference>
<dbReference type="PROSITE" id="PS50199">
    <property type="entry name" value="ZF_RANBP2_2"/>
    <property type="match status" value="1"/>
</dbReference>
<dbReference type="PROSITE" id="PS01358">
    <property type="entry name" value="ZF_RANBP2_1"/>
    <property type="match status" value="1"/>
</dbReference>
<organism evidence="7 8">
    <name type="scientific">Eumeta variegata</name>
    <name type="common">Bagworm moth</name>
    <name type="synonym">Eumeta japonica</name>
    <dbReference type="NCBI Taxonomy" id="151549"/>
    <lineage>
        <taxon>Eukaryota</taxon>
        <taxon>Metazoa</taxon>
        <taxon>Ecdysozoa</taxon>
        <taxon>Arthropoda</taxon>
        <taxon>Hexapoda</taxon>
        <taxon>Insecta</taxon>
        <taxon>Pterygota</taxon>
        <taxon>Neoptera</taxon>
        <taxon>Endopterygota</taxon>
        <taxon>Lepidoptera</taxon>
        <taxon>Glossata</taxon>
        <taxon>Ditrysia</taxon>
        <taxon>Tineoidea</taxon>
        <taxon>Psychidae</taxon>
        <taxon>Oiketicinae</taxon>
        <taxon>Eumeta</taxon>
    </lineage>
</organism>
<dbReference type="OrthoDB" id="424753at2759"/>
<dbReference type="GO" id="GO:0008270">
    <property type="term" value="F:zinc ion binding"/>
    <property type="evidence" value="ECO:0007669"/>
    <property type="project" value="UniProtKB-KW"/>
</dbReference>
<dbReference type="Gene3D" id="4.10.1060.10">
    <property type="entry name" value="Zinc finger, RanBP2-type"/>
    <property type="match status" value="1"/>
</dbReference>
<evidence type="ECO:0000256" key="4">
    <source>
        <dbReference type="PROSITE-ProRule" id="PRU00322"/>
    </source>
</evidence>
<evidence type="ECO:0000256" key="2">
    <source>
        <dbReference type="ARBA" id="ARBA00022771"/>
    </source>
</evidence>
<protein>
    <submittedName>
        <fullName evidence="7">Calpain-D</fullName>
    </submittedName>
</protein>
<dbReference type="Pfam" id="PF00641">
    <property type="entry name" value="Zn_ribbon_RanBP"/>
    <property type="match status" value="1"/>
</dbReference>
<keyword evidence="1" id="KW-0479">Metal-binding</keyword>
<name>A0A4C1SV93_EUMVA</name>
<gene>
    <name evidence="7" type="primary">sol</name>
    <name evidence="7" type="ORF">EVAR_3455_1</name>
</gene>
<dbReference type="Proteomes" id="UP000299102">
    <property type="component" value="Unassembled WGS sequence"/>
</dbReference>
<keyword evidence="2 4" id="KW-0863">Zinc-finger</keyword>
<evidence type="ECO:0000256" key="5">
    <source>
        <dbReference type="SAM" id="MobiDB-lite"/>
    </source>
</evidence>
<reference evidence="7 8" key="1">
    <citation type="journal article" date="2019" name="Commun. Biol.">
        <title>The bagworm genome reveals a unique fibroin gene that provides high tensile strength.</title>
        <authorList>
            <person name="Kono N."/>
            <person name="Nakamura H."/>
            <person name="Ohtoshi R."/>
            <person name="Tomita M."/>
            <person name="Numata K."/>
            <person name="Arakawa K."/>
        </authorList>
    </citation>
    <scope>NUCLEOTIDE SEQUENCE [LARGE SCALE GENOMIC DNA]</scope>
</reference>
<proteinExistence type="predicted"/>
<comment type="caution">
    <text evidence="7">The sequence shown here is derived from an EMBL/GenBank/DDBJ whole genome shotgun (WGS) entry which is preliminary data.</text>
</comment>
<dbReference type="AlphaFoldDB" id="A0A4C1SV93"/>
<sequence length="190" mass="20963">MGSIASVLQWHCDSCGQINPTESVKCLKCGVKRVSSHDGQRAKRLRNNSSENDTEPETNCEDFITEPLDAPVTSTFNSVLLKKTNEPARNDGFQSSETVIQGSDQMLIYALCLSLYVIRSYSIHHIGVGVICCFCVKRMVVRRFGAERDAGVALRALPAAQRVRVLALRRLRPDRASRACLQVGCFTNGS</sequence>